<keyword evidence="3" id="KW-1185">Reference proteome</keyword>
<gene>
    <name evidence="2" type="ORF">PIB30_055971</name>
</gene>
<dbReference type="EMBL" id="JASCZI010091063">
    <property type="protein sequence ID" value="MED6148765.1"/>
    <property type="molecule type" value="Genomic_DNA"/>
</dbReference>
<evidence type="ECO:0000313" key="3">
    <source>
        <dbReference type="Proteomes" id="UP001341840"/>
    </source>
</evidence>
<protein>
    <submittedName>
        <fullName evidence="2">Uncharacterized protein</fullName>
    </submittedName>
</protein>
<accession>A0ABU6TJV5</accession>
<proteinExistence type="predicted"/>
<evidence type="ECO:0000256" key="1">
    <source>
        <dbReference type="SAM" id="MobiDB-lite"/>
    </source>
</evidence>
<name>A0ABU6TJV5_9FABA</name>
<organism evidence="2 3">
    <name type="scientific">Stylosanthes scabra</name>
    <dbReference type="NCBI Taxonomy" id="79078"/>
    <lineage>
        <taxon>Eukaryota</taxon>
        <taxon>Viridiplantae</taxon>
        <taxon>Streptophyta</taxon>
        <taxon>Embryophyta</taxon>
        <taxon>Tracheophyta</taxon>
        <taxon>Spermatophyta</taxon>
        <taxon>Magnoliopsida</taxon>
        <taxon>eudicotyledons</taxon>
        <taxon>Gunneridae</taxon>
        <taxon>Pentapetalae</taxon>
        <taxon>rosids</taxon>
        <taxon>fabids</taxon>
        <taxon>Fabales</taxon>
        <taxon>Fabaceae</taxon>
        <taxon>Papilionoideae</taxon>
        <taxon>50 kb inversion clade</taxon>
        <taxon>dalbergioids sensu lato</taxon>
        <taxon>Dalbergieae</taxon>
        <taxon>Pterocarpus clade</taxon>
        <taxon>Stylosanthes</taxon>
    </lineage>
</organism>
<evidence type="ECO:0000313" key="2">
    <source>
        <dbReference type="EMBL" id="MED6148765.1"/>
    </source>
</evidence>
<dbReference type="Proteomes" id="UP001341840">
    <property type="component" value="Unassembled WGS sequence"/>
</dbReference>
<feature type="compositionally biased region" description="Low complexity" evidence="1">
    <location>
        <begin position="77"/>
        <end position="86"/>
    </location>
</feature>
<dbReference type="PANTHER" id="PTHR31365:SF4">
    <property type="entry name" value="OS05G0179800 PROTEIN"/>
    <property type="match status" value="1"/>
</dbReference>
<sequence length="176" mass="19383">MTYRKSGCYTRHTQQLRIWILRQNSSKPCVTRINSPTMHAWGLSLSVALTVSRLTPFLPSVALKKKKKKPEKEEGSSKGNCSSSSSRFLLCTTSEEKRGFLALAPLTSKSSPDVDNEDDDDYYATIAPPKSIWGAPVAVGAESKAEELHVVLTDFSTARLLDPDTSNQTLQVGTYN</sequence>
<dbReference type="PANTHER" id="PTHR31365">
    <property type="entry name" value="EXPRESSED PROTEIN"/>
    <property type="match status" value="1"/>
</dbReference>
<reference evidence="2 3" key="1">
    <citation type="journal article" date="2023" name="Plants (Basel)">
        <title>Bridging the Gap: Combining Genomics and Transcriptomics Approaches to Understand Stylosanthes scabra, an Orphan Legume from the Brazilian Caatinga.</title>
        <authorList>
            <person name="Ferreira-Neto J.R.C."/>
            <person name="da Silva M.D."/>
            <person name="Binneck E."/>
            <person name="de Melo N.F."/>
            <person name="da Silva R.H."/>
            <person name="de Melo A.L.T.M."/>
            <person name="Pandolfi V."/>
            <person name="Bustamante F.O."/>
            <person name="Brasileiro-Vidal A.C."/>
            <person name="Benko-Iseppon A.M."/>
        </authorList>
    </citation>
    <scope>NUCLEOTIDE SEQUENCE [LARGE SCALE GENOMIC DNA]</scope>
    <source>
        <tissue evidence="2">Leaves</tissue>
    </source>
</reference>
<comment type="caution">
    <text evidence="2">The sequence shown here is derived from an EMBL/GenBank/DDBJ whole genome shotgun (WGS) entry which is preliminary data.</text>
</comment>
<feature type="region of interest" description="Disordered" evidence="1">
    <location>
        <begin position="65"/>
        <end position="86"/>
    </location>
</feature>